<dbReference type="RefSeq" id="WP_065318772.1">
    <property type="nucleotide sequence ID" value="NZ_CP017477.1"/>
</dbReference>
<dbReference type="Proteomes" id="UP000092584">
    <property type="component" value="Unassembled WGS sequence"/>
</dbReference>
<dbReference type="Pfam" id="PF01541">
    <property type="entry name" value="GIY-YIG"/>
    <property type="match status" value="1"/>
</dbReference>
<protein>
    <submittedName>
        <fullName evidence="3">Excinuclease ABC subunit C</fullName>
    </submittedName>
</protein>
<dbReference type="InterPro" id="IPR000305">
    <property type="entry name" value="GIY-YIG_endonuc"/>
</dbReference>
<accession>A0A1B8TZG6</accession>
<evidence type="ECO:0000259" key="2">
    <source>
        <dbReference type="PROSITE" id="PS50164"/>
    </source>
</evidence>
<comment type="similarity">
    <text evidence="1">Belongs to the UPF0213 family.</text>
</comment>
<reference evidence="4" key="1">
    <citation type="submission" date="2016-02" db="EMBL/GenBank/DDBJ databases">
        <authorList>
            <person name="Shin S.-K."/>
            <person name="Yi H."/>
            <person name="Kim E."/>
        </authorList>
    </citation>
    <scope>NUCLEOTIDE SEQUENCE [LARGE SCALE GENOMIC DNA]</scope>
    <source>
        <strain evidence="4">LPB0003</strain>
    </source>
</reference>
<dbReference type="AlphaFoldDB" id="A0A1B8TZG6"/>
<dbReference type="KEGG" id="pob:LPB03_07295"/>
<dbReference type="EMBL" id="LSFM01000021">
    <property type="protein sequence ID" value="OBY65020.1"/>
    <property type="molecule type" value="Genomic_DNA"/>
</dbReference>
<proteinExistence type="inferred from homology"/>
<evidence type="ECO:0000256" key="1">
    <source>
        <dbReference type="ARBA" id="ARBA00007435"/>
    </source>
</evidence>
<dbReference type="SUPFAM" id="SSF82771">
    <property type="entry name" value="GIY-YIG endonuclease"/>
    <property type="match status" value="1"/>
</dbReference>
<dbReference type="Gene3D" id="3.40.1440.10">
    <property type="entry name" value="GIY-YIG endonuclease"/>
    <property type="match status" value="1"/>
</dbReference>
<gene>
    <name evidence="3" type="ORF">LPB3_05195</name>
</gene>
<dbReference type="PANTHER" id="PTHR34477:SF5">
    <property type="entry name" value="BSL5627 PROTEIN"/>
    <property type="match status" value="1"/>
</dbReference>
<feature type="domain" description="GIY-YIG" evidence="2">
    <location>
        <begin position="5"/>
        <end position="81"/>
    </location>
</feature>
<dbReference type="InterPro" id="IPR035901">
    <property type="entry name" value="GIY-YIG_endonuc_sf"/>
</dbReference>
<keyword evidence="4" id="KW-1185">Reference proteome</keyword>
<dbReference type="CDD" id="cd10448">
    <property type="entry name" value="GIY-YIG_unchar_3"/>
    <property type="match status" value="1"/>
</dbReference>
<dbReference type="PANTHER" id="PTHR34477">
    <property type="entry name" value="UPF0213 PROTEIN YHBQ"/>
    <property type="match status" value="1"/>
</dbReference>
<evidence type="ECO:0000313" key="3">
    <source>
        <dbReference type="EMBL" id="OBY65020.1"/>
    </source>
</evidence>
<organism evidence="3 4">
    <name type="scientific">Polaribacter vadi</name>
    <dbReference type="NCBI Taxonomy" id="1774273"/>
    <lineage>
        <taxon>Bacteria</taxon>
        <taxon>Pseudomonadati</taxon>
        <taxon>Bacteroidota</taxon>
        <taxon>Flavobacteriia</taxon>
        <taxon>Flavobacteriales</taxon>
        <taxon>Flavobacteriaceae</taxon>
    </lineage>
</organism>
<dbReference type="PROSITE" id="PS50164">
    <property type="entry name" value="GIY_YIG"/>
    <property type="match status" value="1"/>
</dbReference>
<name>A0A1B8TZG6_9FLAO</name>
<comment type="caution">
    <text evidence="3">The sequence shown here is derived from an EMBL/GenBank/DDBJ whole genome shotgun (WGS) entry which is preliminary data.</text>
</comment>
<evidence type="ECO:0000313" key="4">
    <source>
        <dbReference type="Proteomes" id="UP000092584"/>
    </source>
</evidence>
<sequence>MKNVHQYYVYILASKIRGTLYIGMTNDLQRRVYEHKMGITKGFTSKYGVNKLIYFETFKDVNEAIEREKRLKKWNRAWKIELFEKNNPSWQDLAKDWYDDILTD</sequence>
<dbReference type="InterPro" id="IPR050190">
    <property type="entry name" value="UPF0213_domain"/>
</dbReference>
<dbReference type="SMART" id="SM00465">
    <property type="entry name" value="GIYc"/>
    <property type="match status" value="1"/>
</dbReference>
<dbReference type="OrthoDB" id="9807770at2"/>